<gene>
    <name evidence="1" type="ORF">MSVAZ_2672</name>
</gene>
<evidence type="ECO:0000313" key="2">
    <source>
        <dbReference type="Proteomes" id="UP000033096"/>
    </source>
</evidence>
<evidence type="ECO:0000313" key="1">
    <source>
        <dbReference type="EMBL" id="AKB44941.1"/>
    </source>
</evidence>
<dbReference type="Proteomes" id="UP000033096">
    <property type="component" value="Chromosome"/>
</dbReference>
<dbReference type="AlphaFoldDB" id="A0A0E3LHV7"/>
<reference evidence="1 2" key="1">
    <citation type="submission" date="2014-07" db="EMBL/GenBank/DDBJ databases">
        <title>Methanogenic archaea and the global carbon cycle.</title>
        <authorList>
            <person name="Henriksen J.R."/>
            <person name="Luke J."/>
            <person name="Reinhart S."/>
            <person name="Benedict M.N."/>
            <person name="Youngblut N.D."/>
            <person name="Metcalf M.E."/>
            <person name="Whitaker R.J."/>
            <person name="Metcalf W.W."/>
        </authorList>
    </citation>
    <scope>NUCLEOTIDE SEQUENCE [LARGE SCALE GENOMIC DNA]</scope>
    <source>
        <strain evidence="1 2">Z-761</strain>
    </source>
</reference>
<organism evidence="1 2">
    <name type="scientific">Methanosarcina vacuolata Z-761</name>
    <dbReference type="NCBI Taxonomy" id="1434123"/>
    <lineage>
        <taxon>Archaea</taxon>
        <taxon>Methanobacteriati</taxon>
        <taxon>Methanobacteriota</taxon>
        <taxon>Stenosarchaea group</taxon>
        <taxon>Methanomicrobia</taxon>
        <taxon>Methanosarcinales</taxon>
        <taxon>Methanosarcinaceae</taxon>
        <taxon>Methanosarcina</taxon>
    </lineage>
</organism>
<accession>A0A0E3LHV7</accession>
<dbReference type="EMBL" id="CP009520">
    <property type="protein sequence ID" value="AKB44941.1"/>
    <property type="molecule type" value="Genomic_DNA"/>
</dbReference>
<name>A0A0E3LHV7_9EURY</name>
<proteinExistence type="predicted"/>
<protein>
    <submittedName>
        <fullName evidence="1">Uncharacterized protein</fullName>
    </submittedName>
</protein>
<dbReference type="PATRIC" id="fig|1434123.4.peg.3276"/>
<dbReference type="HOGENOM" id="CLU_881699_0_0_2"/>
<sequence>MKVKTKVLNSIYRFTAVMIVLCILPVGAFASENKSAFTPGENITDENFTVVQAEMLDSISEQISELQSFYTNVSEASSASDLQEVLSNQKFAGMPNGMNMGPGGMPGLFDFAEVENVTDDNYTEVQAEMVNVLGNMTETLNGQLDNTTDENMTAMLSEQVTDLENLSSEISSASSAEELQNVVFTYLQTQATDSLKMEIEHLEEMASESGNTTDENMSEGLSSRITELNGLMEDISGAESLEDLQEIISSAQGMPGMGAGSPMHH</sequence>
<keyword evidence="2" id="KW-1185">Reference proteome</keyword>
<dbReference type="KEGG" id="mvc:MSVAZ_2672"/>